<evidence type="ECO:0000313" key="3">
    <source>
        <dbReference type="Proteomes" id="UP000320762"/>
    </source>
</evidence>
<dbReference type="OrthoDB" id="3202436at2759"/>
<dbReference type="InterPro" id="IPR046522">
    <property type="entry name" value="DUF6699"/>
</dbReference>
<name>A0A550BUD7_9AGAR</name>
<evidence type="ECO:0000313" key="2">
    <source>
        <dbReference type="EMBL" id="TRM56157.1"/>
    </source>
</evidence>
<proteinExistence type="predicted"/>
<sequence>MASYSATDPRGNRSKTSLVDSLFNRSKSSLHSSKSHLHPANAQAHGGYYRRIDLNTPFVPSPQRAPPYPLPSLEEGQVTKLLRGSTEHRSSTIVRVGRKITKLSKTVLKNRNKSRAVAHTEYLKNEHHHRVARYPSPLPLREWKAYGYYAKPLVNGIFVDNVSTARPPPPPGIDPAAIFASLVEQGVRHPERWIPGLEHPALPRRPPGWETPDLTLPQPFPFELSLNPLFYARPCPIRWNMSYHRTDITYAEPLVPGGDEDAWIPLNPTDLAQPATHPRVPFMHVTVVSDDNTSPVFPWPFWVKNPHGITVRDVFNQIAANFQAFVSATEYYSWSSDLRFRVDRACIMRNREASLRARPKEGDDHVKRIDFLCGSVMFSGLKPHPDGEGWVLSVRQRTPREVYLDRLMVEDDLPPNMALTDSPVPSFVNGMQGL</sequence>
<comment type="caution">
    <text evidence="2">The sequence shown here is derived from an EMBL/GenBank/DDBJ whole genome shotgun (WGS) entry which is preliminary data.</text>
</comment>
<dbReference type="STRING" id="97359.A0A550BUD7"/>
<feature type="domain" description="DUF6699" evidence="1">
    <location>
        <begin position="237"/>
        <end position="387"/>
    </location>
</feature>
<keyword evidence="3" id="KW-1185">Reference proteome</keyword>
<protein>
    <recommendedName>
        <fullName evidence="1">DUF6699 domain-containing protein</fullName>
    </recommendedName>
</protein>
<reference evidence="2 3" key="1">
    <citation type="journal article" date="2019" name="New Phytol.">
        <title>Comparative genomics reveals unique wood-decay strategies and fruiting body development in the Schizophyllaceae.</title>
        <authorList>
            <person name="Almasi E."/>
            <person name="Sahu N."/>
            <person name="Krizsan K."/>
            <person name="Balint B."/>
            <person name="Kovacs G.M."/>
            <person name="Kiss B."/>
            <person name="Cseklye J."/>
            <person name="Drula E."/>
            <person name="Henrissat B."/>
            <person name="Nagy I."/>
            <person name="Chovatia M."/>
            <person name="Adam C."/>
            <person name="LaButti K."/>
            <person name="Lipzen A."/>
            <person name="Riley R."/>
            <person name="Grigoriev I.V."/>
            <person name="Nagy L.G."/>
        </authorList>
    </citation>
    <scope>NUCLEOTIDE SEQUENCE [LARGE SCALE GENOMIC DNA]</scope>
    <source>
        <strain evidence="2 3">NL-1724</strain>
    </source>
</reference>
<dbReference type="AlphaFoldDB" id="A0A550BUD7"/>
<dbReference type="EMBL" id="VDMD01000079">
    <property type="protein sequence ID" value="TRM56157.1"/>
    <property type="molecule type" value="Genomic_DNA"/>
</dbReference>
<dbReference type="Proteomes" id="UP000320762">
    <property type="component" value="Unassembled WGS sequence"/>
</dbReference>
<dbReference type="Pfam" id="PF20415">
    <property type="entry name" value="DUF6699"/>
    <property type="match status" value="1"/>
</dbReference>
<evidence type="ECO:0000259" key="1">
    <source>
        <dbReference type="Pfam" id="PF20415"/>
    </source>
</evidence>
<accession>A0A550BUD7</accession>
<gene>
    <name evidence="2" type="ORF">BD626DRAFT_551702</name>
</gene>
<organism evidence="2 3">
    <name type="scientific">Schizophyllum amplum</name>
    <dbReference type="NCBI Taxonomy" id="97359"/>
    <lineage>
        <taxon>Eukaryota</taxon>
        <taxon>Fungi</taxon>
        <taxon>Dikarya</taxon>
        <taxon>Basidiomycota</taxon>
        <taxon>Agaricomycotina</taxon>
        <taxon>Agaricomycetes</taxon>
        <taxon>Agaricomycetidae</taxon>
        <taxon>Agaricales</taxon>
        <taxon>Schizophyllaceae</taxon>
        <taxon>Schizophyllum</taxon>
    </lineage>
</organism>